<evidence type="ECO:0000313" key="6">
    <source>
        <dbReference type="Proteomes" id="UP000507222"/>
    </source>
</evidence>
<feature type="compositionally biased region" description="Low complexity" evidence="3">
    <location>
        <begin position="77"/>
        <end position="90"/>
    </location>
</feature>
<organism evidence="5 6">
    <name type="scientific">Prunus armeniaca</name>
    <name type="common">Apricot</name>
    <name type="synonym">Armeniaca vulgaris</name>
    <dbReference type="NCBI Taxonomy" id="36596"/>
    <lineage>
        <taxon>Eukaryota</taxon>
        <taxon>Viridiplantae</taxon>
        <taxon>Streptophyta</taxon>
        <taxon>Embryophyta</taxon>
        <taxon>Tracheophyta</taxon>
        <taxon>Spermatophyta</taxon>
        <taxon>Magnoliopsida</taxon>
        <taxon>eudicotyledons</taxon>
        <taxon>Gunneridae</taxon>
        <taxon>Pentapetalae</taxon>
        <taxon>rosids</taxon>
        <taxon>fabids</taxon>
        <taxon>Rosales</taxon>
        <taxon>Rosaceae</taxon>
        <taxon>Amygdaloideae</taxon>
        <taxon>Amygdaleae</taxon>
        <taxon>Prunus</taxon>
    </lineage>
</organism>
<dbReference type="PROSITE" id="PS50014">
    <property type="entry name" value="BROMODOMAIN_2"/>
    <property type="match status" value="1"/>
</dbReference>
<evidence type="ECO:0000313" key="5">
    <source>
        <dbReference type="EMBL" id="CAB4267896.1"/>
    </source>
</evidence>
<dbReference type="InterPro" id="IPR001487">
    <property type="entry name" value="Bromodomain"/>
</dbReference>
<dbReference type="InterPro" id="IPR036427">
    <property type="entry name" value="Bromodomain-like_sf"/>
</dbReference>
<keyword evidence="1 2" id="KW-0103">Bromodomain</keyword>
<reference evidence="5 6" key="1">
    <citation type="submission" date="2020-05" db="EMBL/GenBank/DDBJ databases">
        <authorList>
            <person name="Campoy J."/>
            <person name="Schneeberger K."/>
            <person name="Spophaly S."/>
        </authorList>
    </citation>
    <scope>NUCLEOTIDE SEQUENCE [LARGE SCALE GENOMIC DNA]</scope>
    <source>
        <strain evidence="5">PruArmRojPasFocal</strain>
    </source>
</reference>
<evidence type="ECO:0000256" key="1">
    <source>
        <dbReference type="ARBA" id="ARBA00023117"/>
    </source>
</evidence>
<feature type="compositionally biased region" description="Polar residues" evidence="3">
    <location>
        <begin position="434"/>
        <end position="449"/>
    </location>
</feature>
<sequence>MRRKQACRGRGRPRKKPNVVSERLVSERVVSEKVVNEKEGAFLNFVSQNIEGNDIGWNQSDDEDHNDEEFNPEMEIDSGNSSASSMGSDWSYKDQNVSSVDRTVQRLIRKYGEVNLQMGDASKKIDVAQTKPLQVFGSWSRFQHEQEAPSHDPRCNKKELSASLSVIKRVMKMDAAVPFNIPVDPIALRLHDYFDVIDTPMDFGTICNHLENGTKYTNSEDVFKDVQYIWKNCCNYYNEGNFVLDLMKRVKEKFMTYWTAAGLCSKEPGTSSVLTSSNMGKRRTRGPTRNLKLAQIPIGERFEISWRNRRAVGESSTFFKAECTALVRQTQDLPLQVKSWKEIPFDIKKKAFEHMLKRFKVEDHMTWVLDQIHRSYHNYRHHLKKMWYETCETTEEARKKVPPNVADDDWQYLINLWSSPEWQSMSMKNKENGSKNNIIHTSGSKSFSQIREEERKKTGNDPGRTLLWELTHVRPDGLAANPASQEALSKLKKLYTQISAENSQMTEDEIFVKVFGPERSSRVRGYGDGVTPKELWGPSSSSSSTVNELRRQLEESKQRQEESEQRSAAELQGLKEQLGRVEGLVSAQMNRFEGLLVQLMSHMHSPAQIERRTEISPSRNEKIWHCVYSVFIAVLCRNCMKICPLLSPYIVKSNGSKPPTNDPT</sequence>
<name>A0A6J5TUZ6_PRUAR</name>
<feature type="region of interest" description="Disordered" evidence="3">
    <location>
        <begin position="434"/>
        <end position="463"/>
    </location>
</feature>
<feature type="region of interest" description="Disordered" evidence="3">
    <location>
        <begin position="1"/>
        <end position="20"/>
    </location>
</feature>
<dbReference type="AlphaFoldDB" id="A0A6J5TUZ6"/>
<feature type="compositionally biased region" description="Basic and acidic residues" evidence="3">
    <location>
        <begin position="450"/>
        <end position="459"/>
    </location>
</feature>
<dbReference type="PROSITE" id="PS00633">
    <property type="entry name" value="BROMODOMAIN_1"/>
    <property type="match status" value="1"/>
</dbReference>
<dbReference type="Gene3D" id="1.20.920.10">
    <property type="entry name" value="Bromodomain-like"/>
    <property type="match status" value="1"/>
</dbReference>
<feature type="compositionally biased region" description="Basic residues" evidence="3">
    <location>
        <begin position="1"/>
        <end position="17"/>
    </location>
</feature>
<dbReference type="Proteomes" id="UP000507222">
    <property type="component" value="Unassembled WGS sequence"/>
</dbReference>
<feature type="domain" description="Bromo" evidence="4">
    <location>
        <begin position="171"/>
        <end position="244"/>
    </location>
</feature>
<dbReference type="PANTHER" id="PTHR47809:SF2">
    <property type="entry name" value="DNA-BINDING BROMODOMAIN-CONTAINING PROTEIN"/>
    <property type="match status" value="1"/>
</dbReference>
<gene>
    <name evidence="5" type="ORF">CURHAP_LOCUS10825</name>
</gene>
<evidence type="ECO:0000259" key="4">
    <source>
        <dbReference type="PROSITE" id="PS50014"/>
    </source>
</evidence>
<dbReference type="Pfam" id="PF03004">
    <property type="entry name" value="Transposase_24"/>
    <property type="match status" value="1"/>
</dbReference>
<feature type="region of interest" description="Disordered" evidence="3">
    <location>
        <begin position="54"/>
        <end position="91"/>
    </location>
</feature>
<feature type="compositionally biased region" description="Polar residues" evidence="3">
    <location>
        <begin position="538"/>
        <end position="547"/>
    </location>
</feature>
<feature type="compositionally biased region" description="Acidic residues" evidence="3">
    <location>
        <begin position="60"/>
        <end position="76"/>
    </location>
</feature>
<proteinExistence type="predicted"/>
<dbReference type="InterPro" id="IPR018359">
    <property type="entry name" value="Bromodomain_CS"/>
</dbReference>
<feature type="compositionally biased region" description="Basic and acidic residues" evidence="3">
    <location>
        <begin position="548"/>
        <end position="564"/>
    </location>
</feature>
<protein>
    <recommendedName>
        <fullName evidence="4">Bromo domain-containing protein</fullName>
    </recommendedName>
</protein>
<dbReference type="SUPFAM" id="SSF47370">
    <property type="entry name" value="Bromodomain"/>
    <property type="match status" value="1"/>
</dbReference>
<evidence type="ECO:0000256" key="2">
    <source>
        <dbReference type="PROSITE-ProRule" id="PRU00035"/>
    </source>
</evidence>
<accession>A0A6J5TUZ6</accession>
<dbReference type="Pfam" id="PF00439">
    <property type="entry name" value="Bromodomain"/>
    <property type="match status" value="1"/>
</dbReference>
<dbReference type="PRINTS" id="PR00503">
    <property type="entry name" value="BROMODOMAIN"/>
</dbReference>
<evidence type="ECO:0000256" key="3">
    <source>
        <dbReference type="SAM" id="MobiDB-lite"/>
    </source>
</evidence>
<dbReference type="EMBL" id="CAEKDK010000001">
    <property type="protein sequence ID" value="CAB4267896.1"/>
    <property type="molecule type" value="Genomic_DNA"/>
</dbReference>
<dbReference type="InterPro" id="IPR004252">
    <property type="entry name" value="Probable_transposase_24"/>
</dbReference>
<dbReference type="PANTHER" id="PTHR47809">
    <property type="entry name" value="DNA-BINDING BROMODOMAIN-CONTAINING PROTEIN"/>
    <property type="match status" value="1"/>
</dbReference>
<dbReference type="SMART" id="SM00297">
    <property type="entry name" value="BROMO"/>
    <property type="match status" value="1"/>
</dbReference>
<feature type="region of interest" description="Disordered" evidence="3">
    <location>
        <begin position="522"/>
        <end position="564"/>
    </location>
</feature>